<dbReference type="AlphaFoldDB" id="A0AAD5RRL3"/>
<feature type="region of interest" description="Disordered" evidence="1">
    <location>
        <begin position="1"/>
        <end position="24"/>
    </location>
</feature>
<sequence length="91" mass="10106">MQAENNTGENMPPSGGPEPPDTKKTWLISGEEKRVDAQGVMVQQLSGRVDLRVRIFETGLGKASRIVNFDLRAKTDHSQVQSLISQRLQCK</sequence>
<gene>
    <name evidence="2" type="ORF">MKZ38_000368</name>
</gene>
<name>A0AAD5RRL3_9PEZI</name>
<protein>
    <submittedName>
        <fullName evidence="2">Uncharacterized protein</fullName>
    </submittedName>
</protein>
<organism evidence="2 3">
    <name type="scientific">Zalerion maritima</name>
    <dbReference type="NCBI Taxonomy" id="339359"/>
    <lineage>
        <taxon>Eukaryota</taxon>
        <taxon>Fungi</taxon>
        <taxon>Dikarya</taxon>
        <taxon>Ascomycota</taxon>
        <taxon>Pezizomycotina</taxon>
        <taxon>Sordariomycetes</taxon>
        <taxon>Lulworthiomycetidae</taxon>
        <taxon>Lulworthiales</taxon>
        <taxon>Lulworthiaceae</taxon>
        <taxon>Zalerion</taxon>
    </lineage>
</organism>
<dbReference type="Proteomes" id="UP001201980">
    <property type="component" value="Unassembled WGS sequence"/>
</dbReference>
<keyword evidence="3" id="KW-1185">Reference proteome</keyword>
<comment type="caution">
    <text evidence="2">The sequence shown here is derived from an EMBL/GenBank/DDBJ whole genome shotgun (WGS) entry which is preliminary data.</text>
</comment>
<evidence type="ECO:0000313" key="2">
    <source>
        <dbReference type="EMBL" id="KAJ2902607.1"/>
    </source>
</evidence>
<reference evidence="2" key="1">
    <citation type="submission" date="2022-07" db="EMBL/GenBank/DDBJ databases">
        <title>Draft genome sequence of Zalerion maritima ATCC 34329, a (micro)plastics degrading marine fungus.</title>
        <authorList>
            <person name="Paco A."/>
            <person name="Goncalves M.F.M."/>
            <person name="Rocha-Santos T.A.P."/>
            <person name="Alves A."/>
        </authorList>
    </citation>
    <scope>NUCLEOTIDE SEQUENCE</scope>
    <source>
        <strain evidence="2">ATCC 34329</strain>
    </source>
</reference>
<evidence type="ECO:0000313" key="3">
    <source>
        <dbReference type="Proteomes" id="UP001201980"/>
    </source>
</evidence>
<accession>A0AAD5RRL3</accession>
<evidence type="ECO:0000256" key="1">
    <source>
        <dbReference type="SAM" id="MobiDB-lite"/>
    </source>
</evidence>
<proteinExistence type="predicted"/>
<dbReference type="EMBL" id="JAKWBI020000108">
    <property type="protein sequence ID" value="KAJ2902607.1"/>
    <property type="molecule type" value="Genomic_DNA"/>
</dbReference>